<dbReference type="EMBL" id="CP141884">
    <property type="protein sequence ID" value="WRT66263.1"/>
    <property type="molecule type" value="Genomic_DNA"/>
</dbReference>
<organism evidence="2 3">
    <name type="scientific">Kwoniella shivajii</name>
    <dbReference type="NCBI Taxonomy" id="564305"/>
    <lineage>
        <taxon>Eukaryota</taxon>
        <taxon>Fungi</taxon>
        <taxon>Dikarya</taxon>
        <taxon>Basidiomycota</taxon>
        <taxon>Agaricomycotina</taxon>
        <taxon>Tremellomycetes</taxon>
        <taxon>Tremellales</taxon>
        <taxon>Cryptococcaceae</taxon>
        <taxon>Kwoniella</taxon>
    </lineage>
</organism>
<evidence type="ECO:0008006" key="4">
    <source>
        <dbReference type="Google" id="ProtNLM"/>
    </source>
</evidence>
<feature type="compositionally biased region" description="Low complexity" evidence="1">
    <location>
        <begin position="9"/>
        <end position="20"/>
    </location>
</feature>
<feature type="region of interest" description="Disordered" evidence="1">
    <location>
        <begin position="1"/>
        <end position="20"/>
    </location>
</feature>
<gene>
    <name evidence="2" type="ORF">IL334_003216</name>
</gene>
<dbReference type="GeneID" id="87955347"/>
<keyword evidence="3" id="KW-1185">Reference proteome</keyword>
<evidence type="ECO:0000313" key="2">
    <source>
        <dbReference type="EMBL" id="WRT66263.1"/>
    </source>
</evidence>
<sequence>MSSGVPPTSASSASCSCGSSNPSSICTCQKDHECKCAPGTCTCPGCPVHLKEEKKDCTCKYDTEPYHDFTDVTQNVNALLGNASVVHALTPTRTRRRRLADAVNHALVLQVNVNAKIVQPNPRRKNLSLAHAAIHAAVLQVNVLVTTVLPNPSKRRANRLSSKD</sequence>
<proteinExistence type="predicted"/>
<evidence type="ECO:0000313" key="3">
    <source>
        <dbReference type="Proteomes" id="UP001329825"/>
    </source>
</evidence>
<dbReference type="RefSeq" id="XP_062791003.1">
    <property type="nucleotide sequence ID" value="XM_062934952.1"/>
</dbReference>
<protein>
    <recommendedName>
        <fullName evidence="4">Copper-fist domain-containing protein</fullName>
    </recommendedName>
</protein>
<name>A0ABZ1CWY2_9TREE</name>
<dbReference type="Proteomes" id="UP001329825">
    <property type="component" value="Chromosome 4"/>
</dbReference>
<evidence type="ECO:0000256" key="1">
    <source>
        <dbReference type="SAM" id="MobiDB-lite"/>
    </source>
</evidence>
<accession>A0ABZ1CWY2</accession>
<reference evidence="2 3" key="1">
    <citation type="submission" date="2024-01" db="EMBL/GenBank/DDBJ databases">
        <title>Comparative genomics of Cryptococcus and Kwoniella reveals pathogenesis evolution and contrasting modes of karyotype evolution via chromosome fusion or intercentromeric recombination.</title>
        <authorList>
            <person name="Coelho M.A."/>
            <person name="David-Palma M."/>
            <person name="Shea T."/>
            <person name="Bowers K."/>
            <person name="McGinley-Smith S."/>
            <person name="Mohammad A.W."/>
            <person name="Gnirke A."/>
            <person name="Yurkov A.M."/>
            <person name="Nowrousian M."/>
            <person name="Sun S."/>
            <person name="Cuomo C.A."/>
            <person name="Heitman J."/>
        </authorList>
    </citation>
    <scope>NUCLEOTIDE SEQUENCE [LARGE SCALE GENOMIC DNA]</scope>
    <source>
        <strain evidence="2">CBS 11374</strain>
    </source>
</reference>